<protein>
    <recommendedName>
        <fullName evidence="4">Cytochrome b5 heme-binding domain-containing protein</fullName>
    </recommendedName>
</protein>
<dbReference type="SUPFAM" id="SSF55856">
    <property type="entry name" value="Cytochrome b5-like heme/steroid binding domain"/>
    <property type="match status" value="1"/>
</dbReference>
<dbReference type="Pfam" id="PF00173">
    <property type="entry name" value="Cyt-b5"/>
    <property type="match status" value="1"/>
</dbReference>
<comment type="similarity">
    <text evidence="1">Belongs to the cytochrome b5 family. MAPR subfamily.</text>
</comment>
<accession>A0A136JJ46</accession>
<keyword evidence="3" id="KW-0812">Transmembrane</keyword>
<evidence type="ECO:0000256" key="2">
    <source>
        <dbReference type="SAM" id="MobiDB-lite"/>
    </source>
</evidence>
<evidence type="ECO:0000259" key="4">
    <source>
        <dbReference type="SMART" id="SM01117"/>
    </source>
</evidence>
<keyword evidence="6" id="KW-1185">Reference proteome</keyword>
<feature type="region of interest" description="Disordered" evidence="2">
    <location>
        <begin position="1"/>
        <end position="58"/>
    </location>
</feature>
<sequence length="280" mass="31677">MDSVRQRRVNPADLPPRRAVVEELSTSEDEAETQETLTQTKTNSTTEPQKKKKKTAAQAEDDEDSYTVWVDVLRVISFLFVASCGLSYLVSGGETFFWGMKDPPKYIQKQYWTAKWAGPTYLTLEELAQYTGADETKPVYIAINGTIFDVSSNRRTYGPGGSYQYFAGTDAARSFVTGCFATDQTADMRGVEEMFLPLDDPEVDRHWSPSELAALKETELADARKRVHDGLSHWVSFFENSPKYQKVGYVKRAKNWLDKEPVKPLCEAAAKNRRKRTIPA</sequence>
<dbReference type="FunFam" id="3.10.120.10:FF:000018">
    <property type="entry name" value="Heme/steroid binding domain protein, putative"/>
    <property type="match status" value="1"/>
</dbReference>
<dbReference type="OrthoDB" id="10257697at2759"/>
<dbReference type="InterPro" id="IPR036400">
    <property type="entry name" value="Cyt_B5-like_heme/steroid_sf"/>
</dbReference>
<dbReference type="InParanoid" id="A0A136JJ46"/>
<dbReference type="EMBL" id="KQ964245">
    <property type="protein sequence ID" value="KXJ97183.1"/>
    <property type="molecule type" value="Genomic_DNA"/>
</dbReference>
<dbReference type="Proteomes" id="UP000070501">
    <property type="component" value="Unassembled WGS sequence"/>
</dbReference>
<feature type="transmembrane region" description="Helical" evidence="3">
    <location>
        <begin position="72"/>
        <end position="91"/>
    </location>
</feature>
<organism evidence="5 6">
    <name type="scientific">Microdochium bolleyi</name>
    <dbReference type="NCBI Taxonomy" id="196109"/>
    <lineage>
        <taxon>Eukaryota</taxon>
        <taxon>Fungi</taxon>
        <taxon>Dikarya</taxon>
        <taxon>Ascomycota</taxon>
        <taxon>Pezizomycotina</taxon>
        <taxon>Sordariomycetes</taxon>
        <taxon>Xylariomycetidae</taxon>
        <taxon>Xylariales</taxon>
        <taxon>Microdochiaceae</taxon>
        <taxon>Microdochium</taxon>
    </lineage>
</organism>
<dbReference type="PANTHER" id="PTHR10281:SF76">
    <property type="entry name" value="CALCUTTA CUP-RELATED"/>
    <property type="match status" value="1"/>
</dbReference>
<keyword evidence="3" id="KW-1133">Transmembrane helix</keyword>
<dbReference type="InterPro" id="IPR001199">
    <property type="entry name" value="Cyt_B5-like_heme/steroid-bd"/>
</dbReference>
<dbReference type="InterPro" id="IPR050577">
    <property type="entry name" value="MAPR/NEUFC/NENF-like"/>
</dbReference>
<dbReference type="AlphaFoldDB" id="A0A136JJ46"/>
<keyword evidence="3" id="KW-0472">Membrane</keyword>
<name>A0A136JJ46_9PEZI</name>
<feature type="compositionally biased region" description="Polar residues" evidence="2">
    <location>
        <begin position="34"/>
        <end position="44"/>
    </location>
</feature>
<gene>
    <name evidence="5" type="ORF">Micbo1qcDRAFT_6046</name>
</gene>
<dbReference type="GO" id="GO:0012505">
    <property type="term" value="C:endomembrane system"/>
    <property type="evidence" value="ECO:0007669"/>
    <property type="project" value="TreeGrafter"/>
</dbReference>
<evidence type="ECO:0000313" key="6">
    <source>
        <dbReference type="Proteomes" id="UP000070501"/>
    </source>
</evidence>
<dbReference type="GO" id="GO:0016020">
    <property type="term" value="C:membrane"/>
    <property type="evidence" value="ECO:0007669"/>
    <property type="project" value="TreeGrafter"/>
</dbReference>
<evidence type="ECO:0000256" key="1">
    <source>
        <dbReference type="ARBA" id="ARBA00038357"/>
    </source>
</evidence>
<evidence type="ECO:0000256" key="3">
    <source>
        <dbReference type="SAM" id="Phobius"/>
    </source>
</evidence>
<dbReference type="PANTHER" id="PTHR10281">
    <property type="entry name" value="MEMBRANE-ASSOCIATED PROGESTERONE RECEPTOR COMPONENT-RELATED"/>
    <property type="match status" value="1"/>
</dbReference>
<reference evidence="6" key="1">
    <citation type="submission" date="2016-02" db="EMBL/GenBank/DDBJ databases">
        <title>Draft genome sequence of Microdochium bolleyi, a fungal endophyte of beachgrass.</title>
        <authorList>
            <consortium name="DOE Joint Genome Institute"/>
            <person name="David A.S."/>
            <person name="May G."/>
            <person name="Haridas S."/>
            <person name="Lim J."/>
            <person name="Wang M."/>
            <person name="Labutti K."/>
            <person name="Lipzen A."/>
            <person name="Barry K."/>
            <person name="Grigoriev I.V."/>
        </authorList>
    </citation>
    <scope>NUCLEOTIDE SEQUENCE [LARGE SCALE GENOMIC DNA]</scope>
    <source>
        <strain evidence="6">J235TASD1</strain>
    </source>
</reference>
<evidence type="ECO:0000313" key="5">
    <source>
        <dbReference type="EMBL" id="KXJ97183.1"/>
    </source>
</evidence>
<dbReference type="SMART" id="SM01117">
    <property type="entry name" value="Cyt-b5"/>
    <property type="match status" value="1"/>
</dbReference>
<proteinExistence type="inferred from homology"/>
<feature type="domain" description="Cytochrome b5 heme-binding" evidence="4">
    <location>
        <begin position="122"/>
        <end position="204"/>
    </location>
</feature>
<dbReference type="Gene3D" id="3.10.120.10">
    <property type="entry name" value="Cytochrome b5-like heme/steroid binding domain"/>
    <property type="match status" value="1"/>
</dbReference>